<reference evidence="1 2" key="1">
    <citation type="submission" date="2015-06" db="EMBL/GenBank/DDBJ databases">
        <title>New insights into the roles of widespread benthic archaea in carbon and nitrogen cycling.</title>
        <authorList>
            <person name="Lazar C.S."/>
            <person name="Baker B.J."/>
            <person name="Seitz K.W."/>
            <person name="Hyde A.S."/>
            <person name="Dick G.J."/>
            <person name="Hinrichs K.-U."/>
            <person name="Teske A.P."/>
        </authorList>
    </citation>
    <scope>NUCLEOTIDE SEQUENCE [LARGE SCALE GENOMIC DNA]</scope>
    <source>
        <strain evidence="1">DG-45</strain>
    </source>
</reference>
<accession>A0A0M0BMI8</accession>
<evidence type="ECO:0000313" key="1">
    <source>
        <dbReference type="EMBL" id="KON29768.1"/>
    </source>
</evidence>
<evidence type="ECO:0000313" key="2">
    <source>
        <dbReference type="Proteomes" id="UP000037210"/>
    </source>
</evidence>
<dbReference type="SUPFAM" id="SSF53187">
    <property type="entry name" value="Zn-dependent exopeptidases"/>
    <property type="match status" value="1"/>
</dbReference>
<dbReference type="Gene3D" id="3.40.630.10">
    <property type="entry name" value="Zn peptidases"/>
    <property type="match status" value="1"/>
</dbReference>
<dbReference type="EMBL" id="LFWZ01000052">
    <property type="protein sequence ID" value="KON29768.1"/>
    <property type="molecule type" value="Genomic_DNA"/>
</dbReference>
<dbReference type="AlphaFoldDB" id="A0A0M0BMI8"/>
<comment type="caution">
    <text evidence="1">The sequence shown here is derived from an EMBL/GenBank/DDBJ whole genome shotgun (WGS) entry which is preliminary data.</text>
</comment>
<dbReference type="InterPro" id="IPR052030">
    <property type="entry name" value="Peptidase_M20/M20A_hydrolases"/>
</dbReference>
<dbReference type="GO" id="GO:0071713">
    <property type="term" value="F:para-aminobenzoyl-glutamate hydrolase activity"/>
    <property type="evidence" value="ECO:0007669"/>
    <property type="project" value="TreeGrafter"/>
</dbReference>
<protein>
    <submittedName>
        <fullName evidence="1">Amidohydrolase</fullName>
    </submittedName>
</protein>
<proteinExistence type="predicted"/>
<dbReference type="GO" id="GO:0016805">
    <property type="term" value="F:dipeptidase activity"/>
    <property type="evidence" value="ECO:0007669"/>
    <property type="project" value="TreeGrafter"/>
</dbReference>
<gene>
    <name evidence="1" type="ORF">AC482_05720</name>
</gene>
<keyword evidence="1" id="KW-0378">Hydrolase</keyword>
<name>A0A0M0BMI8_9ARCH</name>
<dbReference type="PANTHER" id="PTHR30575:SF0">
    <property type="entry name" value="XAA-ARG DIPEPTIDASE"/>
    <property type="match status" value="1"/>
</dbReference>
<dbReference type="PANTHER" id="PTHR30575">
    <property type="entry name" value="PEPTIDASE M20"/>
    <property type="match status" value="1"/>
</dbReference>
<dbReference type="Proteomes" id="UP000037210">
    <property type="component" value="Unassembled WGS sequence"/>
</dbReference>
<dbReference type="GO" id="GO:0005737">
    <property type="term" value="C:cytoplasm"/>
    <property type="evidence" value="ECO:0007669"/>
    <property type="project" value="TreeGrafter"/>
</dbReference>
<dbReference type="GO" id="GO:0046657">
    <property type="term" value="P:folic acid catabolic process"/>
    <property type="evidence" value="ECO:0007669"/>
    <property type="project" value="TreeGrafter"/>
</dbReference>
<feature type="non-terminal residue" evidence="1">
    <location>
        <position position="125"/>
    </location>
</feature>
<sequence>MKIVSESAKKIAVDWITKNEKLLVDTTDKFWNWAEVGLQEFKTGKLFADLLEQDGFKVERGVAGMPSASVATWGSGKPVIGIMGELDALPGISQKTVPRKETLVEGGAGHGCGHHIYAVTALGGG</sequence>
<organism evidence="1 2">
    <name type="scientific">miscellaneous Crenarchaeota group-15 archaeon DG-45</name>
    <dbReference type="NCBI Taxonomy" id="1685127"/>
    <lineage>
        <taxon>Archaea</taxon>
        <taxon>Candidatus Bathyarchaeota</taxon>
        <taxon>MCG-15</taxon>
    </lineage>
</organism>